<keyword evidence="2" id="KW-0808">Transferase</keyword>
<sequence length="354" mass="39823">MNAPIQCPCPSHSGLVTVVIPAYNRDHLIAETLESIRNQSYQNWELIVVEDASVGETERIVSRFADSVPNSVKYLRNEINRGAAESRNVAFRIARGEFVATLDSDDRWLPNHLKLLVGRLQRSGAGIAYAKVMMFEDQTDKEMGVYGPSDDEVAGFPTTLFNRNFVVPSATVMRRQVLEVVGPWSSRYQFCEDFDYFLRCVSSFVDFSHVDEVTCHYRKCHSGATTEKLAGTLEEVAYTVMRYRRSEAVPADVSRNYAFENLLVAAKLHRRSDPAKDPSADRMRGGQLLIQAWRLKPMRLGVLLQGTAICLREFVYGGVAMRSDRTRFRTTDASPATIAPRYLASHPAVDQRAA</sequence>
<dbReference type="AlphaFoldDB" id="A0A517NF67"/>
<name>A0A517NF67_9BACT</name>
<organism evidence="2 3">
    <name type="scientific">Rubripirellula lacrimiformis</name>
    <dbReference type="NCBI Taxonomy" id="1930273"/>
    <lineage>
        <taxon>Bacteria</taxon>
        <taxon>Pseudomonadati</taxon>
        <taxon>Planctomycetota</taxon>
        <taxon>Planctomycetia</taxon>
        <taxon>Pirellulales</taxon>
        <taxon>Pirellulaceae</taxon>
        <taxon>Rubripirellula</taxon>
    </lineage>
</organism>
<dbReference type="InterPro" id="IPR029044">
    <property type="entry name" value="Nucleotide-diphossugar_trans"/>
</dbReference>
<dbReference type="EC" id="2.4.1.305" evidence="2"/>
<dbReference type="GO" id="GO:0016758">
    <property type="term" value="F:hexosyltransferase activity"/>
    <property type="evidence" value="ECO:0007669"/>
    <property type="project" value="UniProtKB-ARBA"/>
</dbReference>
<dbReference type="Proteomes" id="UP000318538">
    <property type="component" value="Chromosome"/>
</dbReference>
<dbReference type="Pfam" id="PF00535">
    <property type="entry name" value="Glycos_transf_2"/>
    <property type="match status" value="1"/>
</dbReference>
<dbReference type="CDD" id="cd00761">
    <property type="entry name" value="Glyco_tranf_GTA_type"/>
    <property type="match status" value="1"/>
</dbReference>
<keyword evidence="2" id="KW-0328">Glycosyltransferase</keyword>
<keyword evidence="3" id="KW-1185">Reference proteome</keyword>
<dbReference type="KEGG" id="rlc:K227x_41010"/>
<dbReference type="PANTHER" id="PTHR22916:SF3">
    <property type="entry name" value="UDP-GLCNAC:BETAGAL BETA-1,3-N-ACETYLGLUCOSAMINYLTRANSFERASE-LIKE PROTEIN 1"/>
    <property type="match status" value="1"/>
</dbReference>
<dbReference type="InterPro" id="IPR001173">
    <property type="entry name" value="Glyco_trans_2-like"/>
</dbReference>
<dbReference type="Gene3D" id="3.90.550.10">
    <property type="entry name" value="Spore Coat Polysaccharide Biosynthesis Protein SpsA, Chain A"/>
    <property type="match status" value="1"/>
</dbReference>
<proteinExistence type="predicted"/>
<evidence type="ECO:0000313" key="3">
    <source>
        <dbReference type="Proteomes" id="UP000318538"/>
    </source>
</evidence>
<evidence type="ECO:0000313" key="2">
    <source>
        <dbReference type="EMBL" id="QDT05698.1"/>
    </source>
</evidence>
<dbReference type="EMBL" id="CP036525">
    <property type="protein sequence ID" value="QDT05698.1"/>
    <property type="molecule type" value="Genomic_DNA"/>
</dbReference>
<dbReference type="SUPFAM" id="SSF53448">
    <property type="entry name" value="Nucleotide-diphospho-sugar transferases"/>
    <property type="match status" value="1"/>
</dbReference>
<dbReference type="RefSeq" id="WP_218933369.1">
    <property type="nucleotide sequence ID" value="NZ_CP036525.1"/>
</dbReference>
<dbReference type="PANTHER" id="PTHR22916">
    <property type="entry name" value="GLYCOSYLTRANSFERASE"/>
    <property type="match status" value="1"/>
</dbReference>
<gene>
    <name evidence="2" type="primary">wfgD</name>
    <name evidence="2" type="ORF">K227x_41010</name>
</gene>
<protein>
    <submittedName>
        <fullName evidence="2">UDP-Glc:alpha-D-GlcNAc-diphosphoundecaprenol beta-1,3-glucosyltransferase WfgD</fullName>
        <ecNumber evidence="2">2.4.1.305</ecNumber>
    </submittedName>
</protein>
<reference evidence="2 3" key="1">
    <citation type="submission" date="2019-02" db="EMBL/GenBank/DDBJ databases">
        <title>Deep-cultivation of Planctomycetes and their phenomic and genomic characterization uncovers novel biology.</title>
        <authorList>
            <person name="Wiegand S."/>
            <person name="Jogler M."/>
            <person name="Boedeker C."/>
            <person name="Pinto D."/>
            <person name="Vollmers J."/>
            <person name="Rivas-Marin E."/>
            <person name="Kohn T."/>
            <person name="Peeters S.H."/>
            <person name="Heuer A."/>
            <person name="Rast P."/>
            <person name="Oberbeckmann S."/>
            <person name="Bunk B."/>
            <person name="Jeske O."/>
            <person name="Meyerdierks A."/>
            <person name="Storesund J.E."/>
            <person name="Kallscheuer N."/>
            <person name="Luecker S."/>
            <person name="Lage O.M."/>
            <person name="Pohl T."/>
            <person name="Merkel B.J."/>
            <person name="Hornburger P."/>
            <person name="Mueller R.-W."/>
            <person name="Bruemmer F."/>
            <person name="Labrenz M."/>
            <person name="Spormann A.M."/>
            <person name="Op den Camp H."/>
            <person name="Overmann J."/>
            <person name="Amann R."/>
            <person name="Jetten M.S.M."/>
            <person name="Mascher T."/>
            <person name="Medema M.H."/>
            <person name="Devos D.P."/>
            <person name="Kaster A.-K."/>
            <person name="Ovreas L."/>
            <person name="Rohde M."/>
            <person name="Galperin M.Y."/>
            <person name="Jogler C."/>
        </authorList>
    </citation>
    <scope>NUCLEOTIDE SEQUENCE [LARGE SCALE GENOMIC DNA]</scope>
    <source>
        <strain evidence="2 3">K22_7</strain>
    </source>
</reference>
<accession>A0A517NF67</accession>
<evidence type="ECO:0000259" key="1">
    <source>
        <dbReference type="Pfam" id="PF00535"/>
    </source>
</evidence>
<feature type="domain" description="Glycosyltransferase 2-like" evidence="1">
    <location>
        <begin position="17"/>
        <end position="180"/>
    </location>
</feature>